<proteinExistence type="predicted"/>
<comment type="caution">
    <text evidence="1">The sequence shown here is derived from an EMBL/GenBank/DDBJ whole genome shotgun (WGS) entry which is preliminary data.</text>
</comment>
<protein>
    <submittedName>
        <fullName evidence="1">Uncharacterized protein</fullName>
    </submittedName>
</protein>
<gene>
    <name evidence="1" type="ORF">XAC3562_210248</name>
</gene>
<organism evidence="1 2">
    <name type="scientific">Xanthomonas citri pv. citri</name>
    <dbReference type="NCBI Taxonomy" id="611301"/>
    <lineage>
        <taxon>Bacteria</taxon>
        <taxon>Pseudomonadati</taxon>
        <taxon>Pseudomonadota</taxon>
        <taxon>Gammaproteobacteria</taxon>
        <taxon>Lysobacterales</taxon>
        <taxon>Lysobacteraceae</taxon>
        <taxon>Xanthomonas</taxon>
    </lineage>
</organism>
<dbReference type="AlphaFoldDB" id="A0A0U5FBP0"/>
<sequence>MIRTIINRRDTSRCFLLLFACYNGLFVSSETASHRESDAHGFCEANNHMWALTSLFF</sequence>
<accession>A0A0U5FBP0</accession>
<reference evidence="1 2" key="1">
    <citation type="submission" date="2014-09" db="EMBL/GenBank/DDBJ databases">
        <authorList>
            <person name="Regsiter A."/>
        </authorList>
    </citation>
    <scope>NUCLEOTIDE SEQUENCE [LARGE SCALE GENOMIC DNA]</scope>
</reference>
<dbReference type="Proteomes" id="UP000052230">
    <property type="component" value="Unassembled WGS sequence"/>
</dbReference>
<evidence type="ECO:0000313" key="2">
    <source>
        <dbReference type="Proteomes" id="UP000052230"/>
    </source>
</evidence>
<name>A0A0U5FBP0_XANCI</name>
<evidence type="ECO:0000313" key="1">
    <source>
        <dbReference type="EMBL" id="CEG15784.1"/>
    </source>
</evidence>
<keyword evidence="2" id="KW-1185">Reference proteome</keyword>
<dbReference type="EMBL" id="CCXZ01000113">
    <property type="protein sequence ID" value="CEG15784.1"/>
    <property type="molecule type" value="Genomic_DNA"/>
</dbReference>